<dbReference type="PRINTS" id="PR01069">
    <property type="entry name" value="ACCCTRFRASEA"/>
</dbReference>
<evidence type="ECO:0000259" key="11">
    <source>
        <dbReference type="PROSITE" id="PS50989"/>
    </source>
</evidence>
<dbReference type="PANTHER" id="PTHR42853">
    <property type="entry name" value="ACETYL-COENZYME A CARBOXYLASE CARBOXYL TRANSFERASE SUBUNIT ALPHA"/>
    <property type="match status" value="1"/>
</dbReference>
<evidence type="ECO:0000256" key="10">
    <source>
        <dbReference type="ARBA" id="ARBA00049152"/>
    </source>
</evidence>
<comment type="pathway">
    <text evidence="1">Lipid metabolism; malonyl-CoA biosynthesis; malonyl-CoA from acetyl-CoA: step 1/1.</text>
</comment>
<dbReference type="EC" id="2.1.3.15" evidence="2"/>
<keyword evidence="8" id="KW-0443">Lipid metabolism</keyword>
<evidence type="ECO:0000256" key="7">
    <source>
        <dbReference type="ARBA" id="ARBA00022840"/>
    </source>
</evidence>
<dbReference type="PANTHER" id="PTHR42853:SF3">
    <property type="entry name" value="ACETYL-COENZYME A CARBOXYLASE CARBOXYL TRANSFERASE SUBUNIT ALPHA, CHLOROPLASTIC"/>
    <property type="match status" value="1"/>
</dbReference>
<dbReference type="GO" id="GO:0005524">
    <property type="term" value="F:ATP binding"/>
    <property type="evidence" value="ECO:0007669"/>
    <property type="project" value="UniProtKB-KW"/>
</dbReference>
<dbReference type="PROSITE" id="PS50989">
    <property type="entry name" value="COA_CT_CTER"/>
    <property type="match status" value="1"/>
</dbReference>
<evidence type="ECO:0000256" key="5">
    <source>
        <dbReference type="ARBA" id="ARBA00022741"/>
    </source>
</evidence>
<keyword evidence="6" id="KW-0276">Fatty acid metabolism</keyword>
<evidence type="ECO:0000256" key="3">
    <source>
        <dbReference type="ARBA" id="ARBA00022516"/>
    </source>
</evidence>
<name>A0A4P6ZJ12_9LACO</name>
<evidence type="ECO:0000313" key="13">
    <source>
        <dbReference type="Proteomes" id="UP000294321"/>
    </source>
</evidence>
<feature type="domain" description="CoA carboxyltransferase C-terminal" evidence="11">
    <location>
        <begin position="1"/>
        <end position="237"/>
    </location>
</feature>
<keyword evidence="7" id="KW-0067">ATP-binding</keyword>
<dbReference type="UniPathway" id="UPA00655">
    <property type="reaction ID" value="UER00711"/>
</dbReference>
<protein>
    <recommendedName>
        <fullName evidence="2">acetyl-CoA carboxytransferase</fullName>
        <ecNumber evidence="2">2.1.3.15</ecNumber>
    </recommendedName>
</protein>
<keyword evidence="4 12" id="KW-0808">Transferase</keyword>
<dbReference type="GO" id="GO:0016743">
    <property type="term" value="F:carboxyl- or carbamoyltransferase activity"/>
    <property type="evidence" value="ECO:0007669"/>
    <property type="project" value="InterPro"/>
</dbReference>
<keyword evidence="13" id="KW-1185">Reference proteome</keyword>
<dbReference type="OrthoDB" id="9808023at2"/>
<keyword evidence="3" id="KW-0444">Lipid biosynthesis</keyword>
<organism evidence="12 13">
    <name type="scientific">Acetilactobacillus jinshanensis</name>
    <dbReference type="NCBI Taxonomy" id="1720083"/>
    <lineage>
        <taxon>Bacteria</taxon>
        <taxon>Bacillati</taxon>
        <taxon>Bacillota</taxon>
        <taxon>Bacilli</taxon>
        <taxon>Lactobacillales</taxon>
        <taxon>Lactobacillaceae</taxon>
        <taxon>Acetilactobacillus</taxon>
    </lineage>
</organism>
<dbReference type="RefSeq" id="WP_133441246.1">
    <property type="nucleotide sequence ID" value="NZ_CP034726.1"/>
</dbReference>
<accession>A0A4P6ZJ12</accession>
<evidence type="ECO:0000313" key="12">
    <source>
        <dbReference type="EMBL" id="QBP17701.1"/>
    </source>
</evidence>
<dbReference type="AlphaFoldDB" id="A0A4P6ZJ12"/>
<dbReference type="GO" id="GO:0003989">
    <property type="term" value="F:acetyl-CoA carboxylase activity"/>
    <property type="evidence" value="ECO:0007669"/>
    <property type="project" value="InterPro"/>
</dbReference>
<dbReference type="KEGG" id="lji:ELX58_00545"/>
<keyword evidence="9" id="KW-0275">Fatty acid biosynthesis</keyword>
<comment type="catalytic activity">
    <reaction evidence="10">
        <text>N(6)-carboxybiotinyl-L-lysyl-[protein] + acetyl-CoA = N(6)-biotinyl-L-lysyl-[protein] + malonyl-CoA</text>
        <dbReference type="Rhea" id="RHEA:54728"/>
        <dbReference type="Rhea" id="RHEA-COMP:10505"/>
        <dbReference type="Rhea" id="RHEA-COMP:10506"/>
        <dbReference type="ChEBI" id="CHEBI:57288"/>
        <dbReference type="ChEBI" id="CHEBI:57384"/>
        <dbReference type="ChEBI" id="CHEBI:83144"/>
        <dbReference type="ChEBI" id="CHEBI:83145"/>
        <dbReference type="EC" id="2.1.3.15"/>
    </reaction>
</comment>
<proteinExistence type="predicted"/>
<keyword evidence="5" id="KW-0547">Nucleotide-binding</keyword>
<dbReference type="InterPro" id="IPR001095">
    <property type="entry name" value="Acetyl_CoA_COase_a_su"/>
</dbReference>
<evidence type="ECO:0000256" key="6">
    <source>
        <dbReference type="ARBA" id="ARBA00022832"/>
    </source>
</evidence>
<dbReference type="InterPro" id="IPR029045">
    <property type="entry name" value="ClpP/crotonase-like_dom_sf"/>
</dbReference>
<evidence type="ECO:0000256" key="8">
    <source>
        <dbReference type="ARBA" id="ARBA00023098"/>
    </source>
</evidence>
<dbReference type="NCBIfam" id="NF041504">
    <property type="entry name" value="AccA_sub"/>
    <property type="match status" value="1"/>
</dbReference>
<dbReference type="GO" id="GO:0009317">
    <property type="term" value="C:acetyl-CoA carboxylase complex"/>
    <property type="evidence" value="ECO:0007669"/>
    <property type="project" value="InterPro"/>
</dbReference>
<dbReference type="GO" id="GO:0006633">
    <property type="term" value="P:fatty acid biosynthetic process"/>
    <property type="evidence" value="ECO:0007669"/>
    <property type="project" value="UniProtKB-KW"/>
</dbReference>
<dbReference type="Pfam" id="PF03255">
    <property type="entry name" value="ACCA"/>
    <property type="match status" value="1"/>
</dbReference>
<evidence type="ECO:0000256" key="9">
    <source>
        <dbReference type="ARBA" id="ARBA00023160"/>
    </source>
</evidence>
<sequence>MKKAPEAYDRVLAARSKNKVSIKTLIKGITEDFIELHGDRAYQDDPAVIGGIGLINHKPVTIVGIQKGYDMKSNMKRHFGSAEPSGYRKALRLMKQAAKFNRPIITLINTPGAYPGVDAEYHGQGYNIAQSIIQGLNLPVPYISVVVGEGGSGGALALAVGDTVWAFENSVYSILSPEGFATILWKDSSKAREAASVMGLTPKTLLKKHIIDKIVPEVHDAKTMRHFKTMLINEIKTLSKKPKSQLLKERHARFRNFN</sequence>
<evidence type="ECO:0000256" key="4">
    <source>
        <dbReference type="ARBA" id="ARBA00022679"/>
    </source>
</evidence>
<dbReference type="Proteomes" id="UP000294321">
    <property type="component" value="Chromosome"/>
</dbReference>
<dbReference type="Gene3D" id="3.90.226.10">
    <property type="entry name" value="2-enoyl-CoA Hydratase, Chain A, domain 1"/>
    <property type="match status" value="1"/>
</dbReference>
<dbReference type="InterPro" id="IPR011763">
    <property type="entry name" value="COA_CT_C"/>
</dbReference>
<dbReference type="EMBL" id="CP034726">
    <property type="protein sequence ID" value="QBP17701.1"/>
    <property type="molecule type" value="Genomic_DNA"/>
</dbReference>
<evidence type="ECO:0000256" key="1">
    <source>
        <dbReference type="ARBA" id="ARBA00004956"/>
    </source>
</evidence>
<gene>
    <name evidence="12" type="ORF">ELX58_00545</name>
</gene>
<reference evidence="13" key="1">
    <citation type="submission" date="2018-12" db="EMBL/GenBank/DDBJ databases">
        <title>A new species of lactobacillus.</title>
        <authorList>
            <person name="Jian Y."/>
            <person name="Xin L."/>
            <person name="Hong Z.J."/>
            <person name="Ming L.Z."/>
            <person name="Hong X.Z."/>
        </authorList>
    </citation>
    <scope>NUCLEOTIDE SEQUENCE [LARGE SCALE GENOMIC DNA]</scope>
    <source>
        <strain evidence="13">HSLZ-75</strain>
    </source>
</reference>
<dbReference type="GO" id="GO:2001295">
    <property type="term" value="P:malonyl-CoA biosynthetic process"/>
    <property type="evidence" value="ECO:0007669"/>
    <property type="project" value="UniProtKB-UniPathway"/>
</dbReference>
<dbReference type="SUPFAM" id="SSF52096">
    <property type="entry name" value="ClpP/crotonase"/>
    <property type="match status" value="1"/>
</dbReference>
<evidence type="ECO:0000256" key="2">
    <source>
        <dbReference type="ARBA" id="ARBA00011883"/>
    </source>
</evidence>